<sequence length="81" mass="9401">PTNIHIEMFEPNMTSFIQPLDTGIICCFKAHYHHAFCLCAIELDKTGDDDIYKINLLEVMLMVKEAWASISAEMIRNCWKH</sequence>
<organism evidence="2 3">
    <name type="scientific">Paxillus rubicundulus Ve08.2h10</name>
    <dbReference type="NCBI Taxonomy" id="930991"/>
    <lineage>
        <taxon>Eukaryota</taxon>
        <taxon>Fungi</taxon>
        <taxon>Dikarya</taxon>
        <taxon>Basidiomycota</taxon>
        <taxon>Agaricomycotina</taxon>
        <taxon>Agaricomycetes</taxon>
        <taxon>Agaricomycetidae</taxon>
        <taxon>Boletales</taxon>
        <taxon>Paxilineae</taxon>
        <taxon>Paxillaceae</taxon>
        <taxon>Paxillus</taxon>
    </lineage>
</organism>
<dbReference type="OrthoDB" id="162969at2759"/>
<dbReference type="AlphaFoldDB" id="A0A0D0DCI4"/>
<evidence type="ECO:0000313" key="3">
    <source>
        <dbReference type="Proteomes" id="UP000054538"/>
    </source>
</evidence>
<name>A0A0D0DCI4_9AGAM</name>
<proteinExistence type="predicted"/>
<dbReference type="EMBL" id="KN826610">
    <property type="protein sequence ID" value="KIK78384.1"/>
    <property type="molecule type" value="Genomic_DNA"/>
</dbReference>
<reference evidence="2 3" key="1">
    <citation type="submission" date="2014-04" db="EMBL/GenBank/DDBJ databases">
        <authorList>
            <consortium name="DOE Joint Genome Institute"/>
            <person name="Kuo A."/>
            <person name="Kohler A."/>
            <person name="Jargeat P."/>
            <person name="Nagy L.G."/>
            <person name="Floudas D."/>
            <person name="Copeland A."/>
            <person name="Barry K.W."/>
            <person name="Cichocki N."/>
            <person name="Veneault-Fourrey C."/>
            <person name="LaButti K."/>
            <person name="Lindquist E.A."/>
            <person name="Lipzen A."/>
            <person name="Lundell T."/>
            <person name="Morin E."/>
            <person name="Murat C."/>
            <person name="Sun H."/>
            <person name="Tunlid A."/>
            <person name="Henrissat B."/>
            <person name="Grigoriev I.V."/>
            <person name="Hibbett D.S."/>
            <person name="Martin F."/>
            <person name="Nordberg H.P."/>
            <person name="Cantor M.N."/>
            <person name="Hua S.X."/>
        </authorList>
    </citation>
    <scope>NUCLEOTIDE SEQUENCE [LARGE SCALE GENOMIC DNA]</scope>
    <source>
        <strain evidence="2 3">Ve08.2h10</strain>
    </source>
</reference>
<feature type="non-terminal residue" evidence="2">
    <location>
        <position position="1"/>
    </location>
</feature>
<gene>
    <name evidence="2" type="ORF">PAXRUDRAFT_42573</name>
</gene>
<feature type="domain" description="DDE-1" evidence="1">
    <location>
        <begin position="3"/>
        <end position="79"/>
    </location>
</feature>
<dbReference type="Proteomes" id="UP000054538">
    <property type="component" value="Unassembled WGS sequence"/>
</dbReference>
<accession>A0A0D0DCI4</accession>
<keyword evidence="3" id="KW-1185">Reference proteome</keyword>
<protein>
    <recommendedName>
        <fullName evidence="1">DDE-1 domain-containing protein</fullName>
    </recommendedName>
</protein>
<dbReference type="InParanoid" id="A0A0D0DCI4"/>
<dbReference type="InterPro" id="IPR004875">
    <property type="entry name" value="DDE_SF_endonuclease_dom"/>
</dbReference>
<reference evidence="3" key="2">
    <citation type="submission" date="2015-01" db="EMBL/GenBank/DDBJ databases">
        <title>Evolutionary Origins and Diversification of the Mycorrhizal Mutualists.</title>
        <authorList>
            <consortium name="DOE Joint Genome Institute"/>
            <consortium name="Mycorrhizal Genomics Consortium"/>
            <person name="Kohler A."/>
            <person name="Kuo A."/>
            <person name="Nagy L.G."/>
            <person name="Floudas D."/>
            <person name="Copeland A."/>
            <person name="Barry K.W."/>
            <person name="Cichocki N."/>
            <person name="Veneault-Fourrey C."/>
            <person name="LaButti K."/>
            <person name="Lindquist E.A."/>
            <person name="Lipzen A."/>
            <person name="Lundell T."/>
            <person name="Morin E."/>
            <person name="Murat C."/>
            <person name="Riley R."/>
            <person name="Ohm R."/>
            <person name="Sun H."/>
            <person name="Tunlid A."/>
            <person name="Henrissat B."/>
            <person name="Grigoriev I.V."/>
            <person name="Hibbett D.S."/>
            <person name="Martin F."/>
        </authorList>
    </citation>
    <scope>NUCLEOTIDE SEQUENCE [LARGE SCALE GENOMIC DNA]</scope>
    <source>
        <strain evidence="3">Ve08.2h10</strain>
    </source>
</reference>
<dbReference type="HOGENOM" id="CLU_088458_4_2_1"/>
<feature type="non-terminal residue" evidence="2">
    <location>
        <position position="81"/>
    </location>
</feature>
<dbReference type="GO" id="GO:0003676">
    <property type="term" value="F:nucleic acid binding"/>
    <property type="evidence" value="ECO:0007669"/>
    <property type="project" value="InterPro"/>
</dbReference>
<dbReference type="Pfam" id="PF03184">
    <property type="entry name" value="DDE_1"/>
    <property type="match status" value="1"/>
</dbReference>
<evidence type="ECO:0000313" key="2">
    <source>
        <dbReference type="EMBL" id="KIK78384.1"/>
    </source>
</evidence>
<evidence type="ECO:0000259" key="1">
    <source>
        <dbReference type="Pfam" id="PF03184"/>
    </source>
</evidence>